<dbReference type="Proteomes" id="UP000192491">
    <property type="component" value="Unassembled WGS sequence"/>
</dbReference>
<dbReference type="InterPro" id="IPR025455">
    <property type="entry name" value="DUF4276"/>
</dbReference>
<dbReference type="EMBL" id="MTEJ01000113">
    <property type="protein sequence ID" value="OQX10416.1"/>
    <property type="molecule type" value="Genomic_DNA"/>
</dbReference>
<evidence type="ECO:0008006" key="3">
    <source>
        <dbReference type="Google" id="ProtNLM"/>
    </source>
</evidence>
<reference evidence="1 2" key="1">
    <citation type="submission" date="2017-01" db="EMBL/GenBank/DDBJ databases">
        <title>Novel large sulfur bacteria in the metagenomes of groundwater-fed chemosynthetic microbial mats in the Lake Huron basin.</title>
        <authorList>
            <person name="Sharrar A.M."/>
            <person name="Flood B.E."/>
            <person name="Bailey J.V."/>
            <person name="Jones D.S."/>
            <person name="Biddanda B."/>
            <person name="Ruberg S.A."/>
            <person name="Marcus D.N."/>
            <person name="Dick G.J."/>
        </authorList>
    </citation>
    <scope>NUCLEOTIDE SEQUENCE [LARGE SCALE GENOMIC DNA]</scope>
    <source>
        <strain evidence="1">A8</strain>
    </source>
</reference>
<dbReference type="AlphaFoldDB" id="A0A1Y1QPM1"/>
<accession>A0A1Y1QPM1</accession>
<sequence length="220" mass="25064">MAVVIYVEGGGDNPSLVRKCKQGFGKLLEAKFPNTNRKLRIIPCGSRQNAYRDFKNALKSSRRRDDCIMLLVDSESQIQLHNDINAITNNPGKPWQHLAERNGDKWQRPAGATDKQCHLMVQDMEAWLIADRNMLQNHFGGKFDIKKIPVTNPSGSHKLESIPKQQLEELLNKALIKCEKKYHKGDHSFDLLSKISPDIVIAASPWAKRFFDELHTHLSI</sequence>
<organism evidence="1 2">
    <name type="scientific">Thiothrix lacustris</name>
    <dbReference type="NCBI Taxonomy" id="525917"/>
    <lineage>
        <taxon>Bacteria</taxon>
        <taxon>Pseudomonadati</taxon>
        <taxon>Pseudomonadota</taxon>
        <taxon>Gammaproteobacteria</taxon>
        <taxon>Thiotrichales</taxon>
        <taxon>Thiotrichaceae</taxon>
        <taxon>Thiothrix</taxon>
    </lineage>
</organism>
<dbReference type="Pfam" id="PF14103">
    <property type="entry name" value="DUF4276"/>
    <property type="match status" value="1"/>
</dbReference>
<gene>
    <name evidence="1" type="ORF">BWK73_20415</name>
</gene>
<comment type="caution">
    <text evidence="1">The sequence shown here is derived from an EMBL/GenBank/DDBJ whole genome shotgun (WGS) entry which is preliminary data.</text>
</comment>
<evidence type="ECO:0000313" key="2">
    <source>
        <dbReference type="Proteomes" id="UP000192491"/>
    </source>
</evidence>
<protein>
    <recommendedName>
        <fullName evidence="3">DUF4276 family protein</fullName>
    </recommendedName>
</protein>
<name>A0A1Y1QPM1_9GAMM</name>
<evidence type="ECO:0000313" key="1">
    <source>
        <dbReference type="EMBL" id="OQX10416.1"/>
    </source>
</evidence>
<proteinExistence type="predicted"/>